<dbReference type="OrthoDB" id="199913at2759"/>
<dbReference type="InterPro" id="IPR013818">
    <property type="entry name" value="Lipase"/>
</dbReference>
<evidence type="ECO:0000259" key="18">
    <source>
        <dbReference type="Pfam" id="PF00151"/>
    </source>
</evidence>
<keyword evidence="5" id="KW-0378">Hydrolase</keyword>
<sequence length="457" mass="51553">MAHHWNRILLLGSLIFPLCYTAVKGNISQNCTVFQTSSWRNILQRLDLSVQFMLLTRQNPDCAQPINDSNDIRNSNFNGSLPTKLIMHGYRITGSKPSWVDTLAKELLDAMDVNVVIVDWIIGSTALYHNVVQNSAELGLKVSILIGDLMSHGSTEDSFHLIGISLGAHVAGFVGRMFKGKLGRITGLDPAGPKFSNAGVDERLDPGDAVFVEAIHSDSDYFGISRPVGHIDFYLNDGKDQPGCTRPFLTSVYKYLVCDHTRAIFVYISSIKNQCPLVAFPCQTYELFAKGQCTNCNTHPLQRCPRIGLLERGGLSADVQPKEVKVYLMTSSQPPFCVKHFLLEIFYEQLGSHEQRVKIKFLSNSHSDVSNLQLTIPKKQSSESIIRKVIPYNARFGNMDDITIQLLSSWHKKRSPIHIEKIRIRELHFNDSERPPRCIYNILLYREILFEQLANCL</sequence>
<feature type="domain" description="Lipase" evidence="18">
    <location>
        <begin position="43"/>
        <end position="336"/>
    </location>
</feature>
<dbReference type="STRING" id="137246.A0A401S1Z2"/>
<dbReference type="Pfam" id="PF00151">
    <property type="entry name" value="Lipase"/>
    <property type="match status" value="1"/>
</dbReference>
<dbReference type="AlphaFoldDB" id="A0A401S1Z2"/>
<evidence type="ECO:0000256" key="6">
    <source>
        <dbReference type="ARBA" id="ARBA00022963"/>
    </source>
</evidence>
<evidence type="ECO:0000256" key="17">
    <source>
        <dbReference type="SAM" id="SignalP"/>
    </source>
</evidence>
<keyword evidence="20" id="KW-1185">Reference proteome</keyword>
<reference evidence="19 20" key="1">
    <citation type="journal article" date="2018" name="Nat. Ecol. Evol.">
        <title>Shark genomes provide insights into elasmobranch evolution and the origin of vertebrates.</title>
        <authorList>
            <person name="Hara Y"/>
            <person name="Yamaguchi K"/>
            <person name="Onimaru K"/>
            <person name="Kadota M"/>
            <person name="Koyanagi M"/>
            <person name="Keeley SD"/>
            <person name="Tatsumi K"/>
            <person name="Tanaka K"/>
            <person name="Motone F"/>
            <person name="Kageyama Y"/>
            <person name="Nozu R"/>
            <person name="Adachi N"/>
            <person name="Nishimura O"/>
            <person name="Nakagawa R"/>
            <person name="Tanegashima C"/>
            <person name="Kiyatake I"/>
            <person name="Matsumoto R"/>
            <person name="Murakumo K"/>
            <person name="Nishida K"/>
            <person name="Terakita A"/>
            <person name="Kuratani S"/>
            <person name="Sato K"/>
            <person name="Hyodo S Kuraku.S."/>
        </authorList>
    </citation>
    <scope>NUCLEOTIDE SEQUENCE [LARGE SCALE GENOMIC DNA]</scope>
</reference>
<dbReference type="InterPro" id="IPR000734">
    <property type="entry name" value="TAG_lipase"/>
</dbReference>
<keyword evidence="3" id="KW-0964">Secreted</keyword>
<feature type="binding site" evidence="15">
    <location>
        <position position="203"/>
    </location>
    <ligand>
        <name>Ca(2+)</name>
        <dbReference type="ChEBI" id="CHEBI:29108"/>
    </ligand>
</feature>
<dbReference type="CDD" id="cd00707">
    <property type="entry name" value="Pancreat_lipase_like"/>
    <property type="match status" value="1"/>
</dbReference>
<dbReference type="OMA" id="AHANPQC"/>
<dbReference type="GO" id="GO:0005615">
    <property type="term" value="C:extracellular space"/>
    <property type="evidence" value="ECO:0007669"/>
    <property type="project" value="TreeGrafter"/>
</dbReference>
<protein>
    <recommendedName>
        <fullName evidence="10">Phospholipase A1 member A</fullName>
    </recommendedName>
</protein>
<keyword evidence="4 17" id="KW-0732">Signal</keyword>
<dbReference type="InterPro" id="IPR029058">
    <property type="entry name" value="AB_hydrolase_fold"/>
</dbReference>
<name>A0A401S1Z2_CHIPU</name>
<keyword evidence="6" id="KW-0442">Lipid degradation</keyword>
<gene>
    <name evidence="19" type="ORF">chiPu_0002825</name>
</gene>
<evidence type="ECO:0000256" key="13">
    <source>
        <dbReference type="ARBA" id="ARBA00048700"/>
    </source>
</evidence>
<evidence type="ECO:0000256" key="11">
    <source>
        <dbReference type="ARBA" id="ARBA00048284"/>
    </source>
</evidence>
<dbReference type="SUPFAM" id="SSF53474">
    <property type="entry name" value="alpha/beta-Hydrolases"/>
    <property type="match status" value="1"/>
</dbReference>
<keyword evidence="15" id="KW-0106">Calcium</keyword>
<proteinExistence type="inferred from homology"/>
<dbReference type="PRINTS" id="PR00821">
    <property type="entry name" value="TAGLIPASE"/>
</dbReference>
<accession>A0A401S1Z2</accession>
<evidence type="ECO:0000313" key="20">
    <source>
        <dbReference type="Proteomes" id="UP000287033"/>
    </source>
</evidence>
<dbReference type="InterPro" id="IPR033906">
    <property type="entry name" value="Lipase_N"/>
</dbReference>
<evidence type="ECO:0000256" key="14">
    <source>
        <dbReference type="PIRSR" id="PIRSR000865-1"/>
    </source>
</evidence>
<comment type="caution">
    <text evidence="19">The sequence shown here is derived from an EMBL/GenBank/DDBJ whole genome shotgun (WGS) entry which is preliminary data.</text>
</comment>
<evidence type="ECO:0000256" key="9">
    <source>
        <dbReference type="ARBA" id="ARBA00023180"/>
    </source>
</evidence>
<dbReference type="PIRSF" id="PIRSF000865">
    <property type="entry name" value="Lipoprotein_lipase_LIPH"/>
    <property type="match status" value="1"/>
</dbReference>
<dbReference type="GO" id="GO:0016042">
    <property type="term" value="P:lipid catabolic process"/>
    <property type="evidence" value="ECO:0007669"/>
    <property type="project" value="UniProtKB-KW"/>
</dbReference>
<evidence type="ECO:0000256" key="8">
    <source>
        <dbReference type="ARBA" id="ARBA00023157"/>
    </source>
</evidence>
<comment type="subcellular location">
    <subcellularLocation>
        <location evidence="1">Secreted</location>
    </subcellularLocation>
</comment>
<keyword evidence="9" id="KW-0325">Glycoprotein</keyword>
<feature type="binding site" evidence="15">
    <location>
        <position position="205"/>
    </location>
    <ligand>
        <name>Ca(2+)</name>
        <dbReference type="ChEBI" id="CHEBI:29108"/>
    </ligand>
</feature>
<keyword evidence="7" id="KW-0443">Lipid metabolism</keyword>
<evidence type="ECO:0000256" key="4">
    <source>
        <dbReference type="ARBA" id="ARBA00022729"/>
    </source>
</evidence>
<evidence type="ECO:0000256" key="2">
    <source>
        <dbReference type="ARBA" id="ARBA00010701"/>
    </source>
</evidence>
<feature type="chain" id="PRO_5019317505" description="Phospholipase A1 member A" evidence="17">
    <location>
        <begin position="22"/>
        <end position="457"/>
    </location>
</feature>
<evidence type="ECO:0000256" key="16">
    <source>
        <dbReference type="RuleBase" id="RU004262"/>
    </source>
</evidence>
<feature type="signal peptide" evidence="17">
    <location>
        <begin position="1"/>
        <end position="21"/>
    </location>
</feature>
<dbReference type="PANTHER" id="PTHR11610:SF111">
    <property type="entry name" value="PHOSPHOLIPASE A1 MEMBER A"/>
    <property type="match status" value="1"/>
</dbReference>
<evidence type="ECO:0000256" key="5">
    <source>
        <dbReference type="ARBA" id="ARBA00022801"/>
    </source>
</evidence>
<dbReference type="PANTHER" id="PTHR11610">
    <property type="entry name" value="LIPASE"/>
    <property type="match status" value="1"/>
</dbReference>
<feature type="binding site" evidence="15">
    <location>
        <position position="208"/>
    </location>
    <ligand>
        <name>Ca(2+)</name>
        <dbReference type="ChEBI" id="CHEBI:29108"/>
    </ligand>
</feature>
<evidence type="ECO:0000256" key="15">
    <source>
        <dbReference type="PIRSR" id="PIRSR000865-2"/>
    </source>
</evidence>
<keyword evidence="15" id="KW-0479">Metal-binding</keyword>
<evidence type="ECO:0000256" key="7">
    <source>
        <dbReference type="ARBA" id="ARBA00023098"/>
    </source>
</evidence>
<evidence type="ECO:0000256" key="10">
    <source>
        <dbReference type="ARBA" id="ARBA00040696"/>
    </source>
</evidence>
<feature type="active site" description="Nucleophile" evidence="14">
    <location>
        <position position="165"/>
    </location>
</feature>
<organism evidence="19 20">
    <name type="scientific">Chiloscyllium punctatum</name>
    <name type="common">Brownbanded bambooshark</name>
    <name type="synonym">Hemiscyllium punctatum</name>
    <dbReference type="NCBI Taxonomy" id="137246"/>
    <lineage>
        <taxon>Eukaryota</taxon>
        <taxon>Metazoa</taxon>
        <taxon>Chordata</taxon>
        <taxon>Craniata</taxon>
        <taxon>Vertebrata</taxon>
        <taxon>Chondrichthyes</taxon>
        <taxon>Elasmobranchii</taxon>
        <taxon>Galeomorphii</taxon>
        <taxon>Galeoidea</taxon>
        <taxon>Orectolobiformes</taxon>
        <taxon>Hemiscylliidae</taxon>
        <taxon>Chiloscyllium</taxon>
    </lineage>
</organism>
<feature type="active site" description="Charge relay system" evidence="14">
    <location>
        <position position="189"/>
    </location>
</feature>
<dbReference type="Proteomes" id="UP000287033">
    <property type="component" value="Unassembled WGS sequence"/>
</dbReference>
<dbReference type="InterPro" id="IPR016272">
    <property type="entry name" value="Lipase_LIPH"/>
</dbReference>
<comment type="catalytic activity">
    <reaction evidence="12">
        <text>1,2-di-(9Z)-octadecenoyl-sn-glycero-3-phospho-L-serine + H2O = 2-(9Z-octadecenoyl)-sn-glycero-3-phospho-L-serine + (9Z)-octadecenoate + H(+)</text>
        <dbReference type="Rhea" id="RHEA:40491"/>
        <dbReference type="ChEBI" id="CHEBI:15377"/>
        <dbReference type="ChEBI" id="CHEBI:15378"/>
        <dbReference type="ChEBI" id="CHEBI:30823"/>
        <dbReference type="ChEBI" id="CHEBI:74905"/>
        <dbReference type="ChEBI" id="CHEBI:77342"/>
    </reaction>
    <physiologicalReaction direction="left-to-right" evidence="12">
        <dbReference type="Rhea" id="RHEA:40492"/>
    </physiologicalReaction>
</comment>
<feature type="active site" description="Charge relay system" evidence="14">
    <location>
        <position position="260"/>
    </location>
</feature>
<evidence type="ECO:0000256" key="1">
    <source>
        <dbReference type="ARBA" id="ARBA00004613"/>
    </source>
</evidence>
<comment type="similarity">
    <text evidence="2 16">Belongs to the AB hydrolase superfamily. Lipase family.</text>
</comment>
<comment type="catalytic activity">
    <reaction evidence="13">
        <text>1-hexadecanoyl-2-(5Z,8Z,11Z,14Z-eicosatetraenoyl)-sn-glycero-3-phospho-L-serine + H2O = 2-(5Z,8Z,11Z,14Z)-eicosatetraenoyl-sn-glycero-3-phospho-L-serine + hexadecanoate + H(+)</text>
        <dbReference type="Rhea" id="RHEA:41187"/>
        <dbReference type="ChEBI" id="CHEBI:7896"/>
        <dbReference type="ChEBI" id="CHEBI:15377"/>
        <dbReference type="ChEBI" id="CHEBI:15378"/>
        <dbReference type="ChEBI" id="CHEBI:75032"/>
        <dbReference type="ChEBI" id="CHEBI:77830"/>
    </reaction>
    <physiologicalReaction direction="left-to-right" evidence="13">
        <dbReference type="Rhea" id="RHEA:41188"/>
    </physiologicalReaction>
</comment>
<evidence type="ECO:0000256" key="12">
    <source>
        <dbReference type="ARBA" id="ARBA00048646"/>
    </source>
</evidence>
<evidence type="ECO:0000313" key="19">
    <source>
        <dbReference type="EMBL" id="GCC24424.1"/>
    </source>
</evidence>
<keyword evidence="8" id="KW-1015">Disulfide bond</keyword>
<comment type="catalytic activity">
    <reaction evidence="11">
        <text>1-(9Z-octadecenoyl)-sn-glycero-3-phospho-L-serine + H2O = sn-glycero-3-phospho-L-serine + (9Z)-octadecenoate + H(+)</text>
        <dbReference type="Rhea" id="RHEA:40499"/>
        <dbReference type="ChEBI" id="CHEBI:15377"/>
        <dbReference type="ChEBI" id="CHEBI:15378"/>
        <dbReference type="ChEBI" id="CHEBI:30823"/>
        <dbReference type="ChEBI" id="CHEBI:64765"/>
        <dbReference type="ChEBI" id="CHEBI:74617"/>
    </reaction>
    <physiologicalReaction direction="left-to-right" evidence="11">
        <dbReference type="Rhea" id="RHEA:40500"/>
    </physiologicalReaction>
</comment>
<dbReference type="Gene3D" id="3.40.50.1820">
    <property type="entry name" value="alpha/beta hydrolase"/>
    <property type="match status" value="1"/>
</dbReference>
<dbReference type="EMBL" id="BEZZ01000056">
    <property type="protein sequence ID" value="GCC24424.1"/>
    <property type="molecule type" value="Genomic_DNA"/>
</dbReference>
<dbReference type="GO" id="GO:0046872">
    <property type="term" value="F:metal ion binding"/>
    <property type="evidence" value="ECO:0007669"/>
    <property type="project" value="UniProtKB-KW"/>
</dbReference>
<dbReference type="GO" id="GO:0008970">
    <property type="term" value="F:phospholipase A1 activity"/>
    <property type="evidence" value="ECO:0007669"/>
    <property type="project" value="TreeGrafter"/>
</dbReference>
<evidence type="ECO:0000256" key="3">
    <source>
        <dbReference type="ARBA" id="ARBA00022525"/>
    </source>
</evidence>